<dbReference type="AlphaFoldDB" id="A0A392MCK2"/>
<gene>
    <name evidence="1" type="ORF">A2U01_0005720</name>
</gene>
<dbReference type="EMBL" id="LXQA010007527">
    <property type="protein sequence ID" value="MCH84883.1"/>
    <property type="molecule type" value="Genomic_DNA"/>
</dbReference>
<reference evidence="1 2" key="1">
    <citation type="journal article" date="2018" name="Front. Plant Sci.">
        <title>Red Clover (Trifolium pratense) and Zigzag Clover (T. medium) - A Picture of Genomic Similarities and Differences.</title>
        <authorList>
            <person name="Dluhosova J."/>
            <person name="Istvanek J."/>
            <person name="Nedelnik J."/>
            <person name="Repkova J."/>
        </authorList>
    </citation>
    <scope>NUCLEOTIDE SEQUENCE [LARGE SCALE GENOMIC DNA]</scope>
    <source>
        <strain evidence="2">cv. 10/8</strain>
        <tissue evidence="1">Leaf</tissue>
    </source>
</reference>
<protein>
    <submittedName>
        <fullName evidence="1">Uncharacterized protein</fullName>
    </submittedName>
</protein>
<accession>A0A392MCK2</accession>
<evidence type="ECO:0000313" key="1">
    <source>
        <dbReference type="EMBL" id="MCH84883.1"/>
    </source>
</evidence>
<keyword evidence="2" id="KW-1185">Reference proteome</keyword>
<organism evidence="1 2">
    <name type="scientific">Trifolium medium</name>
    <dbReference type="NCBI Taxonomy" id="97028"/>
    <lineage>
        <taxon>Eukaryota</taxon>
        <taxon>Viridiplantae</taxon>
        <taxon>Streptophyta</taxon>
        <taxon>Embryophyta</taxon>
        <taxon>Tracheophyta</taxon>
        <taxon>Spermatophyta</taxon>
        <taxon>Magnoliopsida</taxon>
        <taxon>eudicotyledons</taxon>
        <taxon>Gunneridae</taxon>
        <taxon>Pentapetalae</taxon>
        <taxon>rosids</taxon>
        <taxon>fabids</taxon>
        <taxon>Fabales</taxon>
        <taxon>Fabaceae</taxon>
        <taxon>Papilionoideae</taxon>
        <taxon>50 kb inversion clade</taxon>
        <taxon>NPAAA clade</taxon>
        <taxon>Hologalegina</taxon>
        <taxon>IRL clade</taxon>
        <taxon>Trifolieae</taxon>
        <taxon>Trifolium</taxon>
    </lineage>
</organism>
<dbReference type="Proteomes" id="UP000265520">
    <property type="component" value="Unassembled WGS sequence"/>
</dbReference>
<sequence>MIQKPILKSQEVVAAVVDSDVFLECEEDDGGDEKADECSSKVDDGIVVDVGWVDDTHYGVNSCDE</sequence>
<comment type="caution">
    <text evidence="1">The sequence shown here is derived from an EMBL/GenBank/DDBJ whole genome shotgun (WGS) entry which is preliminary data.</text>
</comment>
<name>A0A392MCK2_9FABA</name>
<evidence type="ECO:0000313" key="2">
    <source>
        <dbReference type="Proteomes" id="UP000265520"/>
    </source>
</evidence>
<proteinExistence type="predicted"/>